<keyword evidence="1" id="KW-1133">Transmembrane helix</keyword>
<keyword evidence="1" id="KW-0812">Transmembrane</keyword>
<evidence type="ECO:0000313" key="3">
    <source>
        <dbReference type="Proteomes" id="UP000244093"/>
    </source>
</evidence>
<protein>
    <submittedName>
        <fullName evidence="2">Uncharacterized protein</fullName>
    </submittedName>
</protein>
<name>A0A2R7Y6J4_9CREN</name>
<feature type="transmembrane region" description="Helical" evidence="1">
    <location>
        <begin position="86"/>
        <end position="106"/>
    </location>
</feature>
<feature type="transmembrane region" description="Helical" evidence="1">
    <location>
        <begin position="6"/>
        <end position="26"/>
    </location>
</feature>
<reference evidence="2 3" key="1">
    <citation type="journal article" date="2018" name="Syst. Appl. Microbiol.">
        <title>A new symbiotic nanoarchaeote (Candidatus Nanoclepta minutus) and its host (Zestosphaera tikiterensis gen. nov., sp. nov.) from a New Zealand hot spring.</title>
        <authorList>
            <person name="St John E."/>
            <person name="Liu Y."/>
            <person name="Podar M."/>
            <person name="Stott M.B."/>
            <person name="Meneghin J."/>
            <person name="Chen Z."/>
            <person name="Lagutin K."/>
            <person name="Mitchell K."/>
            <person name="Reysenbach A.L."/>
        </authorList>
    </citation>
    <scope>NUCLEOTIDE SEQUENCE [LARGE SCALE GENOMIC DNA]</scope>
    <source>
        <strain evidence="2">NZ3</strain>
    </source>
</reference>
<sequence length="107" mass="12165">MGFVEALVIALIQIAVFIAVFVWRSLSLSRVRVMKLKMYVVSEKGDLLEVVPPQNHLNLPELESRLMAEARKELTRYGSPLNLSKTLIAVLALVLFTMLLVIYLMMF</sequence>
<gene>
    <name evidence="2" type="ORF">B7O98_01575</name>
</gene>
<evidence type="ECO:0000256" key="1">
    <source>
        <dbReference type="SAM" id="Phobius"/>
    </source>
</evidence>
<accession>A0A2R7Y6J4</accession>
<organism evidence="2 3">
    <name type="scientific">Zestosphaera tikiterensis</name>
    <dbReference type="NCBI Taxonomy" id="1973259"/>
    <lineage>
        <taxon>Archaea</taxon>
        <taxon>Thermoproteota</taxon>
        <taxon>Thermoprotei</taxon>
        <taxon>Desulfurococcales</taxon>
        <taxon>Desulfurococcaceae</taxon>
        <taxon>Zestosphaera</taxon>
    </lineage>
</organism>
<evidence type="ECO:0000313" key="2">
    <source>
        <dbReference type="EMBL" id="PUA33154.1"/>
    </source>
</evidence>
<keyword evidence="1" id="KW-0472">Membrane</keyword>
<dbReference type="AlphaFoldDB" id="A0A2R7Y6J4"/>
<dbReference type="Proteomes" id="UP000244093">
    <property type="component" value="Unassembled WGS sequence"/>
</dbReference>
<dbReference type="EMBL" id="NBVN01000002">
    <property type="protein sequence ID" value="PUA33154.1"/>
    <property type="molecule type" value="Genomic_DNA"/>
</dbReference>
<proteinExistence type="predicted"/>
<comment type="caution">
    <text evidence="2">The sequence shown here is derived from an EMBL/GenBank/DDBJ whole genome shotgun (WGS) entry which is preliminary data.</text>
</comment>